<evidence type="ECO:0008006" key="3">
    <source>
        <dbReference type="Google" id="ProtNLM"/>
    </source>
</evidence>
<dbReference type="GO" id="GO:0050821">
    <property type="term" value="P:protein stabilization"/>
    <property type="evidence" value="ECO:0007669"/>
    <property type="project" value="TreeGrafter"/>
</dbReference>
<dbReference type="OrthoDB" id="6284251at2759"/>
<evidence type="ECO:0000313" key="1">
    <source>
        <dbReference type="EnsemblMetazoa" id="XP_014249808.1"/>
    </source>
</evidence>
<organism evidence="1 2">
    <name type="scientific">Cimex lectularius</name>
    <name type="common">Bed bug</name>
    <name type="synonym">Acanthia lectularia</name>
    <dbReference type="NCBI Taxonomy" id="79782"/>
    <lineage>
        <taxon>Eukaryota</taxon>
        <taxon>Metazoa</taxon>
        <taxon>Ecdysozoa</taxon>
        <taxon>Arthropoda</taxon>
        <taxon>Hexapoda</taxon>
        <taxon>Insecta</taxon>
        <taxon>Pterygota</taxon>
        <taxon>Neoptera</taxon>
        <taxon>Paraneoptera</taxon>
        <taxon>Hemiptera</taxon>
        <taxon>Heteroptera</taxon>
        <taxon>Panheteroptera</taxon>
        <taxon>Cimicomorpha</taxon>
        <taxon>Cimicidae</taxon>
        <taxon>Cimex</taxon>
    </lineage>
</organism>
<dbReference type="PANTHER" id="PTHR12334:SF6">
    <property type="entry name" value="BAG FAMILY MOLECULAR CHAPERONE REGULATOR 2"/>
    <property type="match status" value="1"/>
</dbReference>
<dbReference type="InterPro" id="IPR037689">
    <property type="entry name" value="BAG2"/>
</dbReference>
<proteinExistence type="predicted"/>
<dbReference type="GO" id="GO:0000774">
    <property type="term" value="F:adenyl-nucleotide exchange factor activity"/>
    <property type="evidence" value="ECO:0007669"/>
    <property type="project" value="InterPro"/>
</dbReference>
<sequence length="184" mass="21048">MDQLEFQEPMDTTKHPKDRIVDHLVQIEKHVECLRKETFILEGLKNTLMATLDSLKCSDLLGKLEEQELEDVLQYVDRVANKCLTIDVSVRTTRNLQEEDALHRVNNLIDDVVVSFRDNWAYGKLTCESYLSACCEIVGVAPNETFKQLLTQCSEDDQNIIANRISGLLNYMNGINKLTVTELN</sequence>
<gene>
    <name evidence="1" type="primary">106666841</name>
</gene>
<dbReference type="PANTHER" id="PTHR12334">
    <property type="entry name" value="BAG FAMILY MOLECULAR CHAPERONE REGULATOR 2"/>
    <property type="match status" value="1"/>
</dbReference>
<dbReference type="EnsemblMetazoa" id="XM_014394322.2">
    <property type="protein sequence ID" value="XP_014249808.1"/>
    <property type="gene ID" value="LOC106666841"/>
</dbReference>
<dbReference type="Gene3D" id="1.20.58.890">
    <property type="match status" value="1"/>
</dbReference>
<dbReference type="AlphaFoldDB" id="A0A8I6RNY6"/>
<dbReference type="Proteomes" id="UP000494040">
    <property type="component" value="Unassembled WGS sequence"/>
</dbReference>
<dbReference type="GO" id="GO:0051087">
    <property type="term" value="F:protein-folding chaperone binding"/>
    <property type="evidence" value="ECO:0007669"/>
    <property type="project" value="InterPro"/>
</dbReference>
<dbReference type="KEGG" id="clec:106666841"/>
<keyword evidence="2" id="KW-1185">Reference proteome</keyword>
<dbReference type="EnsemblMetazoa" id="XM_014394319.1">
    <property type="protein sequence ID" value="XP_014249805.1"/>
    <property type="gene ID" value="LOC106666841"/>
</dbReference>
<protein>
    <recommendedName>
        <fullName evidence="3">BAG family molecular chaperone regulator 2</fullName>
    </recommendedName>
</protein>
<accession>A0A8I6RNY6</accession>
<name>A0A8I6RNY6_CIMLE</name>
<reference evidence="1" key="1">
    <citation type="submission" date="2022-01" db="UniProtKB">
        <authorList>
            <consortium name="EnsemblMetazoa"/>
        </authorList>
    </citation>
    <scope>IDENTIFICATION</scope>
</reference>
<evidence type="ECO:0000313" key="2">
    <source>
        <dbReference type="Proteomes" id="UP000494040"/>
    </source>
</evidence>
<dbReference type="EnsemblMetazoa" id="XM_014394320.2">
    <property type="protein sequence ID" value="XP_014249806.1"/>
    <property type="gene ID" value="LOC106666841"/>
</dbReference>
<dbReference type="EnsemblMetazoa" id="XM_014394321.2">
    <property type="protein sequence ID" value="XP_014249807.1"/>
    <property type="gene ID" value="LOC106666841"/>
</dbReference>